<feature type="non-terminal residue" evidence="9">
    <location>
        <position position="249"/>
    </location>
</feature>
<feature type="transmembrane region" description="Helical" evidence="7">
    <location>
        <begin position="20"/>
        <end position="45"/>
    </location>
</feature>
<proteinExistence type="predicted"/>
<dbReference type="SUPFAM" id="SSF161098">
    <property type="entry name" value="MetI-like"/>
    <property type="match status" value="1"/>
</dbReference>
<evidence type="ECO:0000256" key="2">
    <source>
        <dbReference type="ARBA" id="ARBA00022448"/>
    </source>
</evidence>
<dbReference type="GO" id="GO:0055085">
    <property type="term" value="P:transmembrane transport"/>
    <property type="evidence" value="ECO:0007669"/>
    <property type="project" value="InterPro"/>
</dbReference>
<feature type="transmembrane region" description="Helical" evidence="7">
    <location>
        <begin position="126"/>
        <end position="148"/>
    </location>
</feature>
<evidence type="ECO:0000259" key="8">
    <source>
        <dbReference type="PROSITE" id="PS50928"/>
    </source>
</evidence>
<dbReference type="AlphaFoldDB" id="X0VNV9"/>
<feature type="transmembrane region" description="Helical" evidence="7">
    <location>
        <begin position="203"/>
        <end position="225"/>
    </location>
</feature>
<feature type="transmembrane region" description="Helical" evidence="7">
    <location>
        <begin position="160"/>
        <end position="182"/>
    </location>
</feature>
<comment type="subcellular location">
    <subcellularLocation>
        <location evidence="1">Cell membrane</location>
        <topology evidence="1">Multi-pass membrane protein</topology>
    </subcellularLocation>
</comment>
<evidence type="ECO:0000256" key="5">
    <source>
        <dbReference type="ARBA" id="ARBA00022989"/>
    </source>
</evidence>
<dbReference type="InterPro" id="IPR035906">
    <property type="entry name" value="MetI-like_sf"/>
</dbReference>
<dbReference type="GO" id="GO:0005886">
    <property type="term" value="C:plasma membrane"/>
    <property type="evidence" value="ECO:0007669"/>
    <property type="project" value="UniProtKB-SubCell"/>
</dbReference>
<keyword evidence="4 7" id="KW-0812">Transmembrane</keyword>
<keyword evidence="5 7" id="KW-1133">Transmembrane helix</keyword>
<comment type="caution">
    <text evidence="9">The sequence shown here is derived from an EMBL/GenBank/DDBJ whole genome shotgun (WGS) entry which is preliminary data.</text>
</comment>
<dbReference type="PANTHER" id="PTHR43744:SF8">
    <property type="entry name" value="SN-GLYCEROL-3-PHOSPHATE TRANSPORT SYSTEM PERMEASE PROTEIN UGPE"/>
    <property type="match status" value="1"/>
</dbReference>
<gene>
    <name evidence="9" type="ORF">S01H1_47245</name>
</gene>
<keyword evidence="6 7" id="KW-0472">Membrane</keyword>
<dbReference type="CDD" id="cd06261">
    <property type="entry name" value="TM_PBP2"/>
    <property type="match status" value="1"/>
</dbReference>
<evidence type="ECO:0000256" key="3">
    <source>
        <dbReference type="ARBA" id="ARBA00022475"/>
    </source>
</evidence>
<evidence type="ECO:0000256" key="6">
    <source>
        <dbReference type="ARBA" id="ARBA00023136"/>
    </source>
</evidence>
<feature type="transmembrane region" description="Helical" evidence="7">
    <location>
        <begin position="90"/>
        <end position="114"/>
    </location>
</feature>
<dbReference type="Pfam" id="PF00528">
    <property type="entry name" value="BPD_transp_1"/>
    <property type="match status" value="1"/>
</dbReference>
<name>X0VNV9_9ZZZZ</name>
<evidence type="ECO:0000256" key="4">
    <source>
        <dbReference type="ARBA" id="ARBA00022692"/>
    </source>
</evidence>
<organism evidence="9">
    <name type="scientific">marine sediment metagenome</name>
    <dbReference type="NCBI Taxonomy" id="412755"/>
    <lineage>
        <taxon>unclassified sequences</taxon>
        <taxon>metagenomes</taxon>
        <taxon>ecological metagenomes</taxon>
    </lineage>
</organism>
<feature type="domain" description="ABC transmembrane type-1" evidence="8">
    <location>
        <begin position="91"/>
        <end position="249"/>
    </location>
</feature>
<protein>
    <recommendedName>
        <fullName evidence="8">ABC transmembrane type-1 domain-containing protein</fullName>
    </recommendedName>
</protein>
<dbReference type="PANTHER" id="PTHR43744">
    <property type="entry name" value="ABC TRANSPORTER PERMEASE PROTEIN MG189-RELATED-RELATED"/>
    <property type="match status" value="1"/>
</dbReference>
<sequence>MKQKRKTEASSYSYGAGRGVGFYIFSRLVIVIVIIAIAFPILYIFSISLRTKATVYEDTFILIPKAVTFQNYPGALDYAKNHLKVSFLEMYRNSIICTFGALTISIILSAFASFSFSNFKFRGKEVLYTLMIASFAIPVQASLIPLFFMEIKLGVMNTYLAVMLPYIGFTIPIGILILRAFFEGIPIEIKEAARVDGVSNFQMFLKIILPLSKPAIATCIILLFLETWNEFLFALIFLQNPKLQTVPVA</sequence>
<accession>X0VNV9</accession>
<dbReference type="PROSITE" id="PS50928">
    <property type="entry name" value="ABC_TM1"/>
    <property type="match status" value="1"/>
</dbReference>
<dbReference type="EMBL" id="BARS01030285">
    <property type="protein sequence ID" value="GAG20049.1"/>
    <property type="molecule type" value="Genomic_DNA"/>
</dbReference>
<dbReference type="Gene3D" id="1.10.3720.10">
    <property type="entry name" value="MetI-like"/>
    <property type="match status" value="1"/>
</dbReference>
<evidence type="ECO:0000313" key="9">
    <source>
        <dbReference type="EMBL" id="GAG20049.1"/>
    </source>
</evidence>
<keyword evidence="2" id="KW-0813">Transport</keyword>
<evidence type="ECO:0000256" key="7">
    <source>
        <dbReference type="SAM" id="Phobius"/>
    </source>
</evidence>
<evidence type="ECO:0000256" key="1">
    <source>
        <dbReference type="ARBA" id="ARBA00004651"/>
    </source>
</evidence>
<dbReference type="InterPro" id="IPR000515">
    <property type="entry name" value="MetI-like"/>
</dbReference>
<keyword evidence="3" id="KW-1003">Cell membrane</keyword>
<reference evidence="9" key="1">
    <citation type="journal article" date="2014" name="Front. Microbiol.">
        <title>High frequency of phylogenetically diverse reductive dehalogenase-homologous genes in deep subseafloor sedimentary metagenomes.</title>
        <authorList>
            <person name="Kawai M."/>
            <person name="Futagami T."/>
            <person name="Toyoda A."/>
            <person name="Takaki Y."/>
            <person name="Nishi S."/>
            <person name="Hori S."/>
            <person name="Arai W."/>
            <person name="Tsubouchi T."/>
            <person name="Morono Y."/>
            <person name="Uchiyama I."/>
            <person name="Ito T."/>
            <person name="Fujiyama A."/>
            <person name="Inagaki F."/>
            <person name="Takami H."/>
        </authorList>
    </citation>
    <scope>NUCLEOTIDE SEQUENCE</scope>
    <source>
        <strain evidence="9">Expedition CK06-06</strain>
    </source>
</reference>